<proteinExistence type="predicted"/>
<dbReference type="Gramene" id="TuG1812G0600000967.01.T02">
    <property type="protein sequence ID" value="TuG1812G0600000967.01.T02"/>
    <property type="gene ID" value="TuG1812G0600000967.01"/>
</dbReference>
<reference evidence="2" key="3">
    <citation type="submission" date="2022-06" db="UniProtKB">
        <authorList>
            <consortium name="EnsemblPlants"/>
        </authorList>
    </citation>
    <scope>IDENTIFICATION</scope>
</reference>
<dbReference type="Gramene" id="TuG1812G0600000967.01.T04">
    <property type="protein sequence ID" value="TuG1812G0600000967.01.T04"/>
    <property type="gene ID" value="TuG1812G0600000967.01"/>
</dbReference>
<evidence type="ECO:0000313" key="3">
    <source>
        <dbReference type="Proteomes" id="UP000015106"/>
    </source>
</evidence>
<feature type="region of interest" description="Disordered" evidence="1">
    <location>
        <begin position="62"/>
        <end position="90"/>
    </location>
</feature>
<protein>
    <submittedName>
        <fullName evidence="2">Uncharacterized protein</fullName>
    </submittedName>
</protein>
<accession>A0A8R7UT32</accession>
<sequence>MEAGEVVHPATEHDSSEYWLRRFPTPNLGTRQWILVMRADAYCLVWMAEANRISGVRFSQKKKWGKEHAPHGPDELKTLQDAMEEKLQGK</sequence>
<organism evidence="2 3">
    <name type="scientific">Triticum urartu</name>
    <name type="common">Red wild einkorn</name>
    <name type="synonym">Crithodium urartu</name>
    <dbReference type="NCBI Taxonomy" id="4572"/>
    <lineage>
        <taxon>Eukaryota</taxon>
        <taxon>Viridiplantae</taxon>
        <taxon>Streptophyta</taxon>
        <taxon>Embryophyta</taxon>
        <taxon>Tracheophyta</taxon>
        <taxon>Spermatophyta</taxon>
        <taxon>Magnoliopsida</taxon>
        <taxon>Liliopsida</taxon>
        <taxon>Poales</taxon>
        <taxon>Poaceae</taxon>
        <taxon>BOP clade</taxon>
        <taxon>Pooideae</taxon>
        <taxon>Triticodae</taxon>
        <taxon>Triticeae</taxon>
        <taxon>Triticinae</taxon>
        <taxon>Triticum</taxon>
    </lineage>
</organism>
<reference evidence="2" key="2">
    <citation type="submission" date="2018-03" db="EMBL/GenBank/DDBJ databases">
        <title>The Triticum urartu genome reveals the dynamic nature of wheat genome evolution.</title>
        <authorList>
            <person name="Ling H."/>
            <person name="Ma B."/>
            <person name="Shi X."/>
            <person name="Liu H."/>
            <person name="Dong L."/>
            <person name="Sun H."/>
            <person name="Cao Y."/>
            <person name="Gao Q."/>
            <person name="Zheng S."/>
            <person name="Li Y."/>
            <person name="Yu Y."/>
            <person name="Du H."/>
            <person name="Qi M."/>
            <person name="Li Y."/>
            <person name="Yu H."/>
            <person name="Cui Y."/>
            <person name="Wang N."/>
            <person name="Chen C."/>
            <person name="Wu H."/>
            <person name="Zhao Y."/>
            <person name="Zhang J."/>
            <person name="Li Y."/>
            <person name="Zhou W."/>
            <person name="Zhang B."/>
            <person name="Hu W."/>
            <person name="Eijk M."/>
            <person name="Tang J."/>
            <person name="Witsenboer H."/>
            <person name="Zhao S."/>
            <person name="Li Z."/>
            <person name="Zhang A."/>
            <person name="Wang D."/>
            <person name="Liang C."/>
        </authorList>
    </citation>
    <scope>NUCLEOTIDE SEQUENCE [LARGE SCALE GENOMIC DNA]</scope>
    <source>
        <strain evidence="2">cv. G1812</strain>
    </source>
</reference>
<dbReference type="Proteomes" id="UP000015106">
    <property type="component" value="Chromosome 6"/>
</dbReference>
<dbReference type="Gramene" id="TuG1812G0600000967.01.T03">
    <property type="protein sequence ID" value="TuG1812G0600000967.01.T03"/>
    <property type="gene ID" value="TuG1812G0600000967.01"/>
</dbReference>
<feature type="compositionally biased region" description="Basic and acidic residues" evidence="1">
    <location>
        <begin position="66"/>
        <end position="90"/>
    </location>
</feature>
<dbReference type="EnsemblPlants" id="TuG1812G0600000967.01.T04">
    <property type="protein sequence ID" value="TuG1812G0600000967.01.T04"/>
    <property type="gene ID" value="TuG1812G0600000967.01"/>
</dbReference>
<name>A0A8R7UT32_TRIUA</name>
<reference evidence="3" key="1">
    <citation type="journal article" date="2013" name="Nature">
        <title>Draft genome of the wheat A-genome progenitor Triticum urartu.</title>
        <authorList>
            <person name="Ling H.Q."/>
            <person name="Zhao S."/>
            <person name="Liu D."/>
            <person name="Wang J."/>
            <person name="Sun H."/>
            <person name="Zhang C."/>
            <person name="Fan H."/>
            <person name="Li D."/>
            <person name="Dong L."/>
            <person name="Tao Y."/>
            <person name="Gao C."/>
            <person name="Wu H."/>
            <person name="Li Y."/>
            <person name="Cui Y."/>
            <person name="Guo X."/>
            <person name="Zheng S."/>
            <person name="Wang B."/>
            <person name="Yu K."/>
            <person name="Liang Q."/>
            <person name="Yang W."/>
            <person name="Lou X."/>
            <person name="Chen J."/>
            <person name="Feng M."/>
            <person name="Jian J."/>
            <person name="Zhang X."/>
            <person name="Luo G."/>
            <person name="Jiang Y."/>
            <person name="Liu J."/>
            <person name="Wang Z."/>
            <person name="Sha Y."/>
            <person name="Zhang B."/>
            <person name="Wu H."/>
            <person name="Tang D."/>
            <person name="Shen Q."/>
            <person name="Xue P."/>
            <person name="Zou S."/>
            <person name="Wang X."/>
            <person name="Liu X."/>
            <person name="Wang F."/>
            <person name="Yang Y."/>
            <person name="An X."/>
            <person name="Dong Z."/>
            <person name="Zhang K."/>
            <person name="Zhang X."/>
            <person name="Luo M.C."/>
            <person name="Dvorak J."/>
            <person name="Tong Y."/>
            <person name="Wang J."/>
            <person name="Yang H."/>
            <person name="Li Z."/>
            <person name="Wang D."/>
            <person name="Zhang A."/>
            <person name="Wang J."/>
        </authorList>
    </citation>
    <scope>NUCLEOTIDE SEQUENCE</scope>
    <source>
        <strain evidence="3">cv. G1812</strain>
    </source>
</reference>
<dbReference type="AlphaFoldDB" id="A0A8R7UT32"/>
<dbReference type="EnsemblPlants" id="TuG1812G0600000967.01.T02">
    <property type="protein sequence ID" value="TuG1812G0600000967.01.T02"/>
    <property type="gene ID" value="TuG1812G0600000967.01"/>
</dbReference>
<evidence type="ECO:0000313" key="2">
    <source>
        <dbReference type="EnsemblPlants" id="TuG1812G0600000967.01.T04"/>
    </source>
</evidence>
<dbReference type="EnsemblPlants" id="TuG1812G0600000967.01.T03">
    <property type="protein sequence ID" value="TuG1812G0600000967.01.T03"/>
    <property type="gene ID" value="TuG1812G0600000967.01"/>
</dbReference>
<evidence type="ECO:0000256" key="1">
    <source>
        <dbReference type="SAM" id="MobiDB-lite"/>
    </source>
</evidence>
<keyword evidence="3" id="KW-1185">Reference proteome</keyword>